<dbReference type="GO" id="GO:0006729">
    <property type="term" value="P:tetrahydrobiopterin biosynthetic process"/>
    <property type="evidence" value="ECO:0007669"/>
    <property type="project" value="TreeGrafter"/>
</dbReference>
<dbReference type="InterPro" id="IPR020602">
    <property type="entry name" value="GTP_CycHdrlase_I_dom"/>
</dbReference>
<comment type="similarity">
    <text evidence="3 6">Belongs to the GTP cyclohydrolase I family.</text>
</comment>
<dbReference type="Proteomes" id="UP000648239">
    <property type="component" value="Unassembled WGS sequence"/>
</dbReference>
<dbReference type="InterPro" id="IPR043134">
    <property type="entry name" value="GTP-CH-I_N"/>
</dbReference>
<sequence>MDQDKMIEGIRIFLEGIGATFENGHLDETPDRVGRAWAGELLAGYRTDPEEALTWTPTLAGGGPVVVRDIRLASVCVHHLLPFVGVAHVAYLPGTRLAGLSKIGRVVEALARRLQIQERLTEQIAATLEKVLEPRGVLVMLEAEHTCMSLRGARKESSRLVTLATRGALEEDAAARSEILHLIGRRP</sequence>
<dbReference type="Gene3D" id="3.30.1130.10">
    <property type="match status" value="1"/>
</dbReference>
<dbReference type="Gene3D" id="1.10.286.10">
    <property type="match status" value="1"/>
</dbReference>
<evidence type="ECO:0000256" key="3">
    <source>
        <dbReference type="ARBA" id="ARBA00008085"/>
    </source>
</evidence>
<keyword evidence="6" id="KW-0479">Metal-binding</keyword>
<keyword evidence="5 6" id="KW-0378">Hydrolase</keyword>
<dbReference type="NCBIfam" id="NF006825">
    <property type="entry name" value="PRK09347.1-2"/>
    <property type="match status" value="1"/>
</dbReference>
<dbReference type="PANTHER" id="PTHR11109">
    <property type="entry name" value="GTP CYCLOHYDROLASE I"/>
    <property type="match status" value="1"/>
</dbReference>
<dbReference type="FunFam" id="3.30.1130.10:FF:000001">
    <property type="entry name" value="GTP cyclohydrolase 1"/>
    <property type="match status" value="1"/>
</dbReference>
<comment type="subunit">
    <text evidence="6">Homopolymer.</text>
</comment>
<name>A0A8J6XRR3_9BACT</name>
<comment type="catalytic activity">
    <reaction evidence="1 6">
        <text>GTP + H2O = 7,8-dihydroneopterin 3'-triphosphate + formate + H(+)</text>
        <dbReference type="Rhea" id="RHEA:17473"/>
        <dbReference type="ChEBI" id="CHEBI:15377"/>
        <dbReference type="ChEBI" id="CHEBI:15378"/>
        <dbReference type="ChEBI" id="CHEBI:15740"/>
        <dbReference type="ChEBI" id="CHEBI:37565"/>
        <dbReference type="ChEBI" id="CHEBI:58462"/>
        <dbReference type="EC" id="3.5.4.16"/>
    </reaction>
</comment>
<feature type="binding site" evidence="6">
    <location>
        <position position="79"/>
    </location>
    <ligand>
        <name>Zn(2+)</name>
        <dbReference type="ChEBI" id="CHEBI:29105"/>
    </ligand>
</feature>
<dbReference type="InterPro" id="IPR043133">
    <property type="entry name" value="GTP-CH-I_C/QueF"/>
</dbReference>
<dbReference type="GO" id="GO:0046654">
    <property type="term" value="P:tetrahydrofolate biosynthetic process"/>
    <property type="evidence" value="ECO:0007669"/>
    <property type="project" value="UniProtKB-UniRule"/>
</dbReference>
<dbReference type="GO" id="GO:0006730">
    <property type="term" value="P:one-carbon metabolic process"/>
    <property type="evidence" value="ECO:0007669"/>
    <property type="project" value="UniProtKB-UniRule"/>
</dbReference>
<dbReference type="GO" id="GO:0008270">
    <property type="term" value="F:zinc ion binding"/>
    <property type="evidence" value="ECO:0007669"/>
    <property type="project" value="UniProtKB-UniRule"/>
</dbReference>
<evidence type="ECO:0000256" key="6">
    <source>
        <dbReference type="HAMAP-Rule" id="MF_00223"/>
    </source>
</evidence>
<evidence type="ECO:0000313" key="8">
    <source>
        <dbReference type="EMBL" id="MBD3866603.1"/>
    </source>
</evidence>
<dbReference type="InterPro" id="IPR018234">
    <property type="entry name" value="GTP_CycHdrlase_I_CS"/>
</dbReference>
<dbReference type="HAMAP" id="MF_00223">
    <property type="entry name" value="FolE"/>
    <property type="match status" value="1"/>
</dbReference>
<dbReference type="AlphaFoldDB" id="A0A8J6XRR3"/>
<evidence type="ECO:0000256" key="4">
    <source>
        <dbReference type="ARBA" id="ARBA00022563"/>
    </source>
</evidence>
<dbReference type="GO" id="GO:0003934">
    <property type="term" value="F:GTP cyclohydrolase I activity"/>
    <property type="evidence" value="ECO:0007669"/>
    <property type="project" value="UniProtKB-UniRule"/>
</dbReference>
<protein>
    <recommendedName>
        <fullName evidence="6">GTP cyclohydrolase 1</fullName>
        <ecNumber evidence="6">3.5.4.16</ecNumber>
    </recommendedName>
    <alternativeName>
        <fullName evidence="6">GTP cyclohydrolase I</fullName>
        <shortName evidence="6">GTP-CH-I</shortName>
    </alternativeName>
</protein>
<organism evidence="8 9">
    <name type="scientific">Candidatus Polarisedimenticola svalbardensis</name>
    <dbReference type="NCBI Taxonomy" id="2886004"/>
    <lineage>
        <taxon>Bacteria</taxon>
        <taxon>Pseudomonadati</taxon>
        <taxon>Acidobacteriota</taxon>
        <taxon>Candidatus Polarisedimenticolia</taxon>
        <taxon>Candidatus Polarisedimenticolales</taxon>
        <taxon>Candidatus Polarisedimenticolaceae</taxon>
        <taxon>Candidatus Polarisedimenticola</taxon>
    </lineage>
</organism>
<accession>A0A8J6XRR3</accession>
<evidence type="ECO:0000259" key="7">
    <source>
        <dbReference type="Pfam" id="PF01227"/>
    </source>
</evidence>
<dbReference type="NCBIfam" id="NF006826">
    <property type="entry name" value="PRK09347.1-3"/>
    <property type="match status" value="1"/>
</dbReference>
<feature type="domain" description="GTP cyclohydrolase I" evidence="7">
    <location>
        <begin position="9"/>
        <end position="183"/>
    </location>
</feature>
<proteinExistence type="inferred from homology"/>
<dbReference type="EC" id="3.5.4.16" evidence="6"/>
<keyword evidence="4 6" id="KW-0554">One-carbon metabolism</keyword>
<reference evidence="8 9" key="1">
    <citation type="submission" date="2020-08" db="EMBL/GenBank/DDBJ databases">
        <title>Acidobacteriota in marine sediments use diverse sulfur dissimilation pathways.</title>
        <authorList>
            <person name="Wasmund K."/>
        </authorList>
    </citation>
    <scope>NUCLEOTIDE SEQUENCE [LARGE SCALE GENOMIC DNA]</scope>
    <source>
        <strain evidence="8">MAG AM4</strain>
    </source>
</reference>
<dbReference type="InterPro" id="IPR001474">
    <property type="entry name" value="GTP_CycHdrlase_I"/>
</dbReference>
<feature type="binding site" evidence="6">
    <location>
        <position position="76"/>
    </location>
    <ligand>
        <name>Zn(2+)</name>
        <dbReference type="ChEBI" id="CHEBI:29105"/>
    </ligand>
</feature>
<evidence type="ECO:0000256" key="1">
    <source>
        <dbReference type="ARBA" id="ARBA00001052"/>
    </source>
</evidence>
<evidence type="ECO:0000313" key="9">
    <source>
        <dbReference type="Proteomes" id="UP000648239"/>
    </source>
</evidence>
<dbReference type="UniPathway" id="UPA00848">
    <property type="reaction ID" value="UER00151"/>
</dbReference>
<keyword evidence="6" id="KW-0547">Nucleotide-binding</keyword>
<dbReference type="SUPFAM" id="SSF55620">
    <property type="entry name" value="Tetrahydrobiopterin biosynthesis enzymes-like"/>
    <property type="match status" value="1"/>
</dbReference>
<feature type="binding site" evidence="6">
    <location>
        <position position="147"/>
    </location>
    <ligand>
        <name>Zn(2+)</name>
        <dbReference type="ChEBI" id="CHEBI:29105"/>
    </ligand>
</feature>
<dbReference type="PANTHER" id="PTHR11109:SF7">
    <property type="entry name" value="GTP CYCLOHYDROLASE 1"/>
    <property type="match status" value="1"/>
</dbReference>
<dbReference type="GO" id="GO:0005737">
    <property type="term" value="C:cytoplasm"/>
    <property type="evidence" value="ECO:0007669"/>
    <property type="project" value="TreeGrafter"/>
</dbReference>
<comment type="pathway">
    <text evidence="2 6">Cofactor biosynthesis; 7,8-dihydroneopterin triphosphate biosynthesis; 7,8-dihydroneopterin triphosphate from GTP: step 1/1.</text>
</comment>
<dbReference type="Pfam" id="PF01227">
    <property type="entry name" value="GTP_cyclohydroI"/>
    <property type="match status" value="1"/>
</dbReference>
<gene>
    <name evidence="6" type="primary">folE</name>
    <name evidence="8" type="ORF">IFK94_00615</name>
</gene>
<keyword evidence="6" id="KW-0862">Zinc</keyword>
<dbReference type="EMBL" id="JACXWD010000001">
    <property type="protein sequence ID" value="MBD3866603.1"/>
    <property type="molecule type" value="Genomic_DNA"/>
</dbReference>
<keyword evidence="6" id="KW-0342">GTP-binding</keyword>
<evidence type="ECO:0000256" key="5">
    <source>
        <dbReference type="ARBA" id="ARBA00022801"/>
    </source>
</evidence>
<evidence type="ECO:0000256" key="2">
    <source>
        <dbReference type="ARBA" id="ARBA00005080"/>
    </source>
</evidence>
<comment type="caution">
    <text evidence="8">The sequence shown here is derived from an EMBL/GenBank/DDBJ whole genome shotgun (WGS) entry which is preliminary data.</text>
</comment>
<dbReference type="GO" id="GO:0005525">
    <property type="term" value="F:GTP binding"/>
    <property type="evidence" value="ECO:0007669"/>
    <property type="project" value="UniProtKB-KW"/>
</dbReference>
<dbReference type="PROSITE" id="PS00860">
    <property type="entry name" value="GTP_CYCLOHYDROL_1_2"/>
    <property type="match status" value="1"/>
</dbReference>